<dbReference type="RefSeq" id="WP_379956923.1">
    <property type="nucleotide sequence ID" value="NZ_JAUYVI010000005.1"/>
</dbReference>
<proteinExistence type="predicted"/>
<feature type="signal peptide" evidence="1">
    <location>
        <begin position="1"/>
        <end position="34"/>
    </location>
</feature>
<gene>
    <name evidence="2" type="ORF">Q8A70_16040</name>
</gene>
<evidence type="ECO:0000313" key="2">
    <source>
        <dbReference type="EMBL" id="MDQ7249199.1"/>
    </source>
</evidence>
<evidence type="ECO:0000256" key="1">
    <source>
        <dbReference type="SAM" id="SignalP"/>
    </source>
</evidence>
<dbReference type="EMBL" id="JAUYVI010000005">
    <property type="protein sequence ID" value="MDQ7249199.1"/>
    <property type="molecule type" value="Genomic_DNA"/>
</dbReference>
<dbReference type="Proteomes" id="UP001230156">
    <property type="component" value="Unassembled WGS sequence"/>
</dbReference>
<name>A0ABU0YND0_9PROT</name>
<sequence>MERPVIVNACRLMRRLSRFLPALVVAASIGTAFAQSDAATEEESDPVTDYFVGNLLFVFYHELGHGLIHKLDLPVLGREEDAADQLATLMLMDAGTDSVGGEPVLTAALGWLDSWKKRDGEAEESDYWDEHSLDLQRYANIVCLVYGSDPDSYKNLVAEWDLPADRAERCPNDFYSAAASWNSVMDGVWVTEEQPAPADNRSFTLEVEPAQSEETREIAHYVAEQQVFEGLIESMNQNMILPAQIKVVARDCGEENAYYDPETSEITMCYEWLATFMADAEKQAE</sequence>
<reference evidence="3" key="1">
    <citation type="submission" date="2023-08" db="EMBL/GenBank/DDBJ databases">
        <title>Rhodospirillaceae gen. nov., a novel taxon isolated from the Yangtze River Yuezi River estuary sludge.</title>
        <authorList>
            <person name="Ruan L."/>
        </authorList>
    </citation>
    <scope>NUCLEOTIDE SEQUENCE [LARGE SCALE GENOMIC DNA]</scope>
    <source>
        <strain evidence="3">R-7</strain>
    </source>
</reference>
<dbReference type="InterPro" id="IPR025644">
    <property type="entry name" value="DUF4344"/>
</dbReference>
<accession>A0ABU0YND0</accession>
<evidence type="ECO:0000313" key="3">
    <source>
        <dbReference type="Proteomes" id="UP001230156"/>
    </source>
</evidence>
<keyword evidence="3" id="KW-1185">Reference proteome</keyword>
<organism evidence="2 3">
    <name type="scientific">Dongia sedimenti</name>
    <dbReference type="NCBI Taxonomy" id="3064282"/>
    <lineage>
        <taxon>Bacteria</taxon>
        <taxon>Pseudomonadati</taxon>
        <taxon>Pseudomonadota</taxon>
        <taxon>Alphaproteobacteria</taxon>
        <taxon>Rhodospirillales</taxon>
        <taxon>Dongiaceae</taxon>
        <taxon>Dongia</taxon>
    </lineage>
</organism>
<keyword evidence="1" id="KW-0732">Signal</keyword>
<comment type="caution">
    <text evidence="2">The sequence shown here is derived from an EMBL/GenBank/DDBJ whole genome shotgun (WGS) entry which is preliminary data.</text>
</comment>
<protein>
    <submittedName>
        <fullName evidence="2">DUF4344 domain-containing metallopeptidase</fullName>
    </submittedName>
</protein>
<dbReference type="Pfam" id="PF14247">
    <property type="entry name" value="DUF4344"/>
    <property type="match status" value="2"/>
</dbReference>
<feature type="chain" id="PRO_5046117201" evidence="1">
    <location>
        <begin position="35"/>
        <end position="285"/>
    </location>
</feature>